<dbReference type="Proteomes" id="UP001357485">
    <property type="component" value="Unassembled WGS sequence"/>
</dbReference>
<feature type="region of interest" description="Disordered" evidence="1">
    <location>
        <begin position="25"/>
        <end position="52"/>
    </location>
</feature>
<evidence type="ECO:0000313" key="3">
    <source>
        <dbReference type="Proteomes" id="UP001357485"/>
    </source>
</evidence>
<gene>
    <name evidence="2" type="ORF">LTR16_007549</name>
</gene>
<comment type="caution">
    <text evidence="2">The sequence shown here is derived from an EMBL/GenBank/DDBJ whole genome shotgun (WGS) entry which is preliminary data.</text>
</comment>
<feature type="non-terminal residue" evidence="2">
    <location>
        <position position="199"/>
    </location>
</feature>
<feature type="compositionally biased region" description="Low complexity" evidence="1">
    <location>
        <begin position="28"/>
        <end position="43"/>
    </location>
</feature>
<protein>
    <submittedName>
        <fullName evidence="2">Uncharacterized protein</fullName>
    </submittedName>
</protein>
<feature type="non-terminal residue" evidence="2">
    <location>
        <position position="1"/>
    </location>
</feature>
<organism evidence="2 3">
    <name type="scientific">Cryomyces antarcticus</name>
    <dbReference type="NCBI Taxonomy" id="329879"/>
    <lineage>
        <taxon>Eukaryota</taxon>
        <taxon>Fungi</taxon>
        <taxon>Dikarya</taxon>
        <taxon>Ascomycota</taxon>
        <taxon>Pezizomycotina</taxon>
        <taxon>Dothideomycetes</taxon>
        <taxon>Dothideomycetes incertae sedis</taxon>
        <taxon>Cryomyces</taxon>
    </lineage>
</organism>
<name>A0ABR0LKX8_9PEZI</name>
<proteinExistence type="predicted"/>
<evidence type="ECO:0000256" key="1">
    <source>
        <dbReference type="SAM" id="MobiDB-lite"/>
    </source>
</evidence>
<accession>A0ABR0LKX8</accession>
<sequence>SQRSCAPRRPGLRLSAHWPLVPVQVAESGSRTRSNAAAAAARSPPHHPRYRAPRCGSDCACAAADDARAMGRALRGSRARVDGSGGGSWERARRAVRAAVWRTDPAGGQRGCGCASAGVGLRARGGGDGAVGWGSGGEVFRRRSRGVTWDGASTGRTEWTGRRRRGRKDSHVGCGRVVEDEGDCGEASAVARRGNGGSV</sequence>
<keyword evidence="3" id="KW-1185">Reference proteome</keyword>
<dbReference type="EMBL" id="JAVRRA010018042">
    <property type="protein sequence ID" value="KAK5191626.1"/>
    <property type="molecule type" value="Genomic_DNA"/>
</dbReference>
<reference evidence="2 3" key="1">
    <citation type="submission" date="2023-08" db="EMBL/GenBank/DDBJ databases">
        <title>Black Yeasts Isolated from many extreme environments.</title>
        <authorList>
            <person name="Coleine C."/>
            <person name="Stajich J.E."/>
            <person name="Selbmann L."/>
        </authorList>
    </citation>
    <scope>NUCLEOTIDE SEQUENCE [LARGE SCALE GENOMIC DNA]</scope>
    <source>
        <strain evidence="2 3">CCFEE 536</strain>
    </source>
</reference>
<evidence type="ECO:0000313" key="2">
    <source>
        <dbReference type="EMBL" id="KAK5191626.1"/>
    </source>
</evidence>